<evidence type="ECO:0000256" key="5">
    <source>
        <dbReference type="ARBA" id="ARBA00022725"/>
    </source>
</evidence>
<keyword evidence="7 10" id="KW-0472">Membrane</keyword>
<reference evidence="11" key="1">
    <citation type="journal article" date="2023" name="G3 (Bethesda)">
        <title>Whole genome assemblies of Zophobas morio and Tenebrio molitor.</title>
        <authorList>
            <person name="Kaur S."/>
            <person name="Stinson S.A."/>
            <person name="diCenzo G.C."/>
        </authorList>
    </citation>
    <scope>NUCLEOTIDE SEQUENCE</scope>
    <source>
        <strain evidence="11">QUZm001</strain>
    </source>
</reference>
<dbReference type="Proteomes" id="UP001168821">
    <property type="component" value="Unassembled WGS sequence"/>
</dbReference>
<sequence>MESIIQRSFRVNLILMRLFNLYPPDNPTLLYKLKAYFVLCTLVPSIPILGAVYIYFDESLTLEKLDDSFLIVIEMSCQFPKFLPFITQGSRIKKCILFFESSLFKLSLDKHKQIIDNCCWICRRNCIGFLVCITIAAIYFCVRPLFGSSHFPIDIWLPFETTTDVRVDVAIYMFVAAGLGYTALCSVVIDPLIGGLACLATGQLKILKDNLQNLNVYAEQMRRKSGGERSFLHEIIKKSVDQHNAILKFISEYETCFSQSVFSQMMGSVLILGFCCLQISKLTPLSLSFIVMTVLFSLAPTQVYLYCYYVSMLFEESNSLTDAVYMGQWYEYDTETKKSLLILMERSKRPVIVNAGKIVEVSIQTFATILRRSYSVWAVLRNF</sequence>
<dbReference type="EMBL" id="JALNTZ010000001">
    <property type="protein sequence ID" value="KAJ3666957.1"/>
    <property type="molecule type" value="Genomic_DNA"/>
</dbReference>
<dbReference type="GO" id="GO:0005549">
    <property type="term" value="F:odorant binding"/>
    <property type="evidence" value="ECO:0007669"/>
    <property type="project" value="InterPro"/>
</dbReference>
<evidence type="ECO:0000256" key="2">
    <source>
        <dbReference type="ARBA" id="ARBA00022475"/>
    </source>
</evidence>
<keyword evidence="2" id="KW-1003">Cell membrane</keyword>
<evidence type="ECO:0000256" key="9">
    <source>
        <dbReference type="ARBA" id="ARBA00023224"/>
    </source>
</evidence>
<evidence type="ECO:0000256" key="7">
    <source>
        <dbReference type="ARBA" id="ARBA00023136"/>
    </source>
</evidence>
<dbReference type="InterPro" id="IPR004117">
    <property type="entry name" value="7tm6_olfct_rcpt"/>
</dbReference>
<dbReference type="PANTHER" id="PTHR21137:SF35">
    <property type="entry name" value="ODORANT RECEPTOR 19A-RELATED"/>
    <property type="match status" value="1"/>
</dbReference>
<feature type="transmembrane region" description="Helical" evidence="10">
    <location>
        <begin position="126"/>
        <end position="146"/>
    </location>
</feature>
<gene>
    <name evidence="11" type="ORF">Zmor_002375</name>
</gene>
<protein>
    <recommendedName>
        <fullName evidence="10">Odorant receptor</fullName>
    </recommendedName>
</protein>
<name>A0AA38JA44_9CUCU</name>
<comment type="caution">
    <text evidence="11">The sequence shown here is derived from an EMBL/GenBank/DDBJ whole genome shotgun (WGS) entry which is preliminary data.</text>
</comment>
<evidence type="ECO:0000256" key="6">
    <source>
        <dbReference type="ARBA" id="ARBA00022989"/>
    </source>
</evidence>
<keyword evidence="6 10" id="KW-1133">Transmembrane helix</keyword>
<keyword evidence="4 10" id="KW-0812">Transmembrane</keyword>
<organism evidence="11 12">
    <name type="scientific">Zophobas morio</name>
    <dbReference type="NCBI Taxonomy" id="2755281"/>
    <lineage>
        <taxon>Eukaryota</taxon>
        <taxon>Metazoa</taxon>
        <taxon>Ecdysozoa</taxon>
        <taxon>Arthropoda</taxon>
        <taxon>Hexapoda</taxon>
        <taxon>Insecta</taxon>
        <taxon>Pterygota</taxon>
        <taxon>Neoptera</taxon>
        <taxon>Endopterygota</taxon>
        <taxon>Coleoptera</taxon>
        <taxon>Polyphaga</taxon>
        <taxon>Cucujiformia</taxon>
        <taxon>Tenebrionidae</taxon>
        <taxon>Zophobas</taxon>
    </lineage>
</organism>
<dbReference type="AlphaFoldDB" id="A0AA38JA44"/>
<evidence type="ECO:0000256" key="1">
    <source>
        <dbReference type="ARBA" id="ARBA00004651"/>
    </source>
</evidence>
<dbReference type="Pfam" id="PF02949">
    <property type="entry name" value="7tm_6"/>
    <property type="match status" value="1"/>
</dbReference>
<evidence type="ECO:0000256" key="10">
    <source>
        <dbReference type="RuleBase" id="RU351113"/>
    </source>
</evidence>
<evidence type="ECO:0000313" key="11">
    <source>
        <dbReference type="EMBL" id="KAJ3666957.1"/>
    </source>
</evidence>
<feature type="transmembrane region" description="Helical" evidence="10">
    <location>
        <begin position="35"/>
        <end position="56"/>
    </location>
</feature>
<keyword evidence="8 10" id="KW-0675">Receptor</keyword>
<dbReference type="GO" id="GO:0005886">
    <property type="term" value="C:plasma membrane"/>
    <property type="evidence" value="ECO:0007669"/>
    <property type="project" value="UniProtKB-SubCell"/>
</dbReference>
<dbReference type="PANTHER" id="PTHR21137">
    <property type="entry name" value="ODORANT RECEPTOR"/>
    <property type="match status" value="1"/>
</dbReference>
<evidence type="ECO:0000256" key="8">
    <source>
        <dbReference type="ARBA" id="ARBA00023170"/>
    </source>
</evidence>
<evidence type="ECO:0000313" key="12">
    <source>
        <dbReference type="Proteomes" id="UP001168821"/>
    </source>
</evidence>
<keyword evidence="9 10" id="KW-0807">Transducer</keyword>
<feature type="transmembrane region" description="Helical" evidence="10">
    <location>
        <begin position="286"/>
        <end position="309"/>
    </location>
</feature>
<evidence type="ECO:0000256" key="3">
    <source>
        <dbReference type="ARBA" id="ARBA00022606"/>
    </source>
</evidence>
<proteinExistence type="inferred from homology"/>
<keyword evidence="3 10" id="KW-0716">Sensory transduction</keyword>
<dbReference type="GO" id="GO:0007165">
    <property type="term" value="P:signal transduction"/>
    <property type="evidence" value="ECO:0007669"/>
    <property type="project" value="UniProtKB-KW"/>
</dbReference>
<accession>A0AA38JA44</accession>
<comment type="subcellular location">
    <subcellularLocation>
        <location evidence="1 10">Cell membrane</location>
        <topology evidence="1 10">Multi-pass membrane protein</topology>
    </subcellularLocation>
</comment>
<evidence type="ECO:0000256" key="4">
    <source>
        <dbReference type="ARBA" id="ARBA00022692"/>
    </source>
</evidence>
<feature type="transmembrane region" description="Helical" evidence="10">
    <location>
        <begin position="169"/>
        <end position="199"/>
    </location>
</feature>
<keyword evidence="5 10" id="KW-0552">Olfaction</keyword>
<comment type="similarity">
    <text evidence="10">Belongs to the insect chemoreceptor superfamily. Heteromeric odorant receptor channel (TC 1.A.69) family.</text>
</comment>
<dbReference type="GO" id="GO:0004984">
    <property type="term" value="F:olfactory receptor activity"/>
    <property type="evidence" value="ECO:0007669"/>
    <property type="project" value="InterPro"/>
</dbReference>
<comment type="caution">
    <text evidence="10">Lacks conserved residue(s) required for the propagation of feature annotation.</text>
</comment>
<keyword evidence="12" id="KW-1185">Reference proteome</keyword>